<proteinExistence type="predicted"/>
<reference evidence="1" key="1">
    <citation type="submission" date="2014-11" db="EMBL/GenBank/DDBJ databases">
        <authorList>
            <person name="Amaro Gonzalez C."/>
        </authorList>
    </citation>
    <scope>NUCLEOTIDE SEQUENCE</scope>
</reference>
<dbReference type="EMBL" id="GBXM01059840">
    <property type="protein sequence ID" value="JAH48737.1"/>
    <property type="molecule type" value="Transcribed_RNA"/>
</dbReference>
<evidence type="ECO:0000313" key="1">
    <source>
        <dbReference type="EMBL" id="JAH48737.1"/>
    </source>
</evidence>
<dbReference type="AlphaFoldDB" id="A0A0E9T5T0"/>
<name>A0A0E9T5T0_ANGAN</name>
<organism evidence="1">
    <name type="scientific">Anguilla anguilla</name>
    <name type="common">European freshwater eel</name>
    <name type="synonym">Muraena anguilla</name>
    <dbReference type="NCBI Taxonomy" id="7936"/>
    <lineage>
        <taxon>Eukaryota</taxon>
        <taxon>Metazoa</taxon>
        <taxon>Chordata</taxon>
        <taxon>Craniata</taxon>
        <taxon>Vertebrata</taxon>
        <taxon>Euteleostomi</taxon>
        <taxon>Actinopterygii</taxon>
        <taxon>Neopterygii</taxon>
        <taxon>Teleostei</taxon>
        <taxon>Anguilliformes</taxon>
        <taxon>Anguillidae</taxon>
        <taxon>Anguilla</taxon>
    </lineage>
</organism>
<sequence length="29" mass="3349">MKRKGIFCDFMWWSGKGQIIIRVCSSSPS</sequence>
<reference evidence="1" key="2">
    <citation type="journal article" date="2015" name="Fish Shellfish Immunol.">
        <title>Early steps in the European eel (Anguilla anguilla)-Vibrio vulnificus interaction in the gills: Role of the RtxA13 toxin.</title>
        <authorList>
            <person name="Callol A."/>
            <person name="Pajuelo D."/>
            <person name="Ebbesson L."/>
            <person name="Teles M."/>
            <person name="MacKenzie S."/>
            <person name="Amaro C."/>
        </authorList>
    </citation>
    <scope>NUCLEOTIDE SEQUENCE</scope>
</reference>
<accession>A0A0E9T5T0</accession>
<protein>
    <submittedName>
        <fullName evidence="1">Uncharacterized protein</fullName>
    </submittedName>
</protein>